<evidence type="ECO:0000259" key="11">
    <source>
        <dbReference type="PROSITE" id="PS50894"/>
    </source>
</evidence>
<dbReference type="CDD" id="cd16922">
    <property type="entry name" value="HATPase_EvgS-ArcB-TorS-like"/>
    <property type="match status" value="1"/>
</dbReference>
<dbReference type="InterPro" id="IPR008207">
    <property type="entry name" value="Sig_transdc_His_kin_Hpt_dom"/>
</dbReference>
<feature type="modified residue" description="4-aspartylphosphate" evidence="6">
    <location>
        <position position="534"/>
    </location>
</feature>
<dbReference type="InterPro" id="IPR001789">
    <property type="entry name" value="Sig_transdc_resp-reg_receiver"/>
</dbReference>
<evidence type="ECO:0000256" key="5">
    <source>
        <dbReference type="PROSITE-ProRule" id="PRU00110"/>
    </source>
</evidence>
<evidence type="ECO:0000256" key="1">
    <source>
        <dbReference type="ARBA" id="ARBA00000085"/>
    </source>
</evidence>
<feature type="domain" description="Response regulatory" evidence="10">
    <location>
        <begin position="485"/>
        <end position="601"/>
    </location>
</feature>
<dbReference type="SMART" id="SM00387">
    <property type="entry name" value="HATPase_c"/>
    <property type="match status" value="1"/>
</dbReference>
<dbReference type="InterPro" id="IPR004358">
    <property type="entry name" value="Sig_transdc_His_kin-like_C"/>
</dbReference>
<dbReference type="PANTHER" id="PTHR45339:SF3">
    <property type="entry name" value="HISTIDINE KINASE"/>
    <property type="match status" value="1"/>
</dbReference>
<keyword evidence="3 6" id="KW-0597">Phosphoprotein</keyword>
<feature type="domain" description="Histidine kinase" evidence="9">
    <location>
        <begin position="249"/>
        <end position="465"/>
    </location>
</feature>
<feature type="transmembrane region" description="Helical" evidence="8">
    <location>
        <begin position="186"/>
        <end position="209"/>
    </location>
</feature>
<feature type="domain" description="HPt" evidence="11">
    <location>
        <begin position="654"/>
        <end position="752"/>
    </location>
</feature>
<comment type="catalytic activity">
    <reaction evidence="1">
        <text>ATP + protein L-histidine = ADP + protein N-phospho-L-histidine.</text>
        <dbReference type="EC" id="2.7.13.3"/>
    </reaction>
</comment>
<dbReference type="PROSITE" id="PS50894">
    <property type="entry name" value="HPT"/>
    <property type="match status" value="1"/>
</dbReference>
<dbReference type="CDD" id="cd00082">
    <property type="entry name" value="HisKA"/>
    <property type="match status" value="1"/>
</dbReference>
<evidence type="ECO:0000256" key="2">
    <source>
        <dbReference type="ARBA" id="ARBA00012438"/>
    </source>
</evidence>
<dbReference type="PRINTS" id="PR00344">
    <property type="entry name" value="BCTRLSENSOR"/>
</dbReference>
<dbReference type="Gene3D" id="3.40.50.2300">
    <property type="match status" value="1"/>
</dbReference>
<dbReference type="Gene3D" id="1.20.120.160">
    <property type="entry name" value="HPT domain"/>
    <property type="match status" value="1"/>
</dbReference>
<organism evidence="12">
    <name type="scientific">Halomonas sp. RT37</name>
    <dbReference type="NCBI Taxonomy" id="2950872"/>
    <lineage>
        <taxon>Bacteria</taxon>
        <taxon>Pseudomonadati</taxon>
        <taxon>Pseudomonadota</taxon>
        <taxon>Gammaproteobacteria</taxon>
        <taxon>Oceanospirillales</taxon>
        <taxon>Halomonadaceae</taxon>
        <taxon>Halomonas</taxon>
    </lineage>
</organism>
<dbReference type="GO" id="GO:0005524">
    <property type="term" value="F:ATP binding"/>
    <property type="evidence" value="ECO:0007669"/>
    <property type="project" value="UniProtKB-KW"/>
</dbReference>
<dbReference type="SUPFAM" id="SSF47384">
    <property type="entry name" value="Homodimeric domain of signal transducing histidine kinase"/>
    <property type="match status" value="1"/>
</dbReference>
<keyword evidence="8" id="KW-1133">Transmembrane helix</keyword>
<dbReference type="Pfam" id="PF00512">
    <property type="entry name" value="HisKA"/>
    <property type="match status" value="1"/>
</dbReference>
<dbReference type="InterPro" id="IPR003661">
    <property type="entry name" value="HisK_dim/P_dom"/>
</dbReference>
<dbReference type="InterPro" id="IPR005467">
    <property type="entry name" value="His_kinase_dom"/>
</dbReference>
<dbReference type="PROSITE" id="PS51257">
    <property type="entry name" value="PROKAR_LIPOPROTEIN"/>
    <property type="match status" value="1"/>
</dbReference>
<dbReference type="PROSITE" id="PS50110">
    <property type="entry name" value="RESPONSE_REGULATORY"/>
    <property type="match status" value="1"/>
</dbReference>
<dbReference type="InterPro" id="IPR011006">
    <property type="entry name" value="CheY-like_superfamily"/>
</dbReference>
<dbReference type="InterPro" id="IPR036890">
    <property type="entry name" value="HATPase_C_sf"/>
</dbReference>
<dbReference type="Gene3D" id="1.10.287.130">
    <property type="match status" value="1"/>
</dbReference>
<keyword evidence="8" id="KW-0472">Membrane</keyword>
<keyword evidence="12" id="KW-0067">ATP-binding</keyword>
<dbReference type="GO" id="GO:0005886">
    <property type="term" value="C:plasma membrane"/>
    <property type="evidence" value="ECO:0007669"/>
    <property type="project" value="UniProtKB-SubCell"/>
</dbReference>
<evidence type="ECO:0000256" key="6">
    <source>
        <dbReference type="PROSITE-ProRule" id="PRU00169"/>
    </source>
</evidence>
<dbReference type="SUPFAM" id="SSF47226">
    <property type="entry name" value="Histidine-containing phosphotransfer domain, HPT domain"/>
    <property type="match status" value="1"/>
</dbReference>
<name>A0AAU7KEL4_9GAMM</name>
<keyword evidence="7" id="KW-0175">Coiled coil</keyword>
<dbReference type="SMART" id="SM00073">
    <property type="entry name" value="HPT"/>
    <property type="match status" value="1"/>
</dbReference>
<dbReference type="EC" id="2.7.13.3" evidence="2"/>
<dbReference type="SMART" id="SM00448">
    <property type="entry name" value="REC"/>
    <property type="match status" value="1"/>
</dbReference>
<dbReference type="CDD" id="cd00088">
    <property type="entry name" value="HPT"/>
    <property type="match status" value="1"/>
</dbReference>
<dbReference type="InterPro" id="IPR036641">
    <property type="entry name" value="HPT_dom_sf"/>
</dbReference>
<dbReference type="GO" id="GO:0000155">
    <property type="term" value="F:phosphorelay sensor kinase activity"/>
    <property type="evidence" value="ECO:0007669"/>
    <property type="project" value="InterPro"/>
</dbReference>
<dbReference type="RefSeq" id="WP_348826903.1">
    <property type="nucleotide sequence ID" value="NZ_CP098827.1"/>
</dbReference>
<gene>
    <name evidence="12" type="ORF">NFG58_15460</name>
</gene>
<accession>A0AAU7KEL4</accession>
<dbReference type="SMART" id="SM00388">
    <property type="entry name" value="HisKA"/>
    <property type="match status" value="1"/>
</dbReference>
<evidence type="ECO:0000256" key="7">
    <source>
        <dbReference type="SAM" id="Coils"/>
    </source>
</evidence>
<dbReference type="InterPro" id="IPR003594">
    <property type="entry name" value="HATPase_dom"/>
</dbReference>
<dbReference type="Pfam" id="PF00072">
    <property type="entry name" value="Response_reg"/>
    <property type="match status" value="1"/>
</dbReference>
<evidence type="ECO:0000256" key="3">
    <source>
        <dbReference type="ARBA" id="ARBA00022553"/>
    </source>
</evidence>
<evidence type="ECO:0000259" key="9">
    <source>
        <dbReference type="PROSITE" id="PS50109"/>
    </source>
</evidence>
<dbReference type="PROSITE" id="PS50109">
    <property type="entry name" value="HIS_KIN"/>
    <property type="match status" value="1"/>
</dbReference>
<keyword evidence="8" id="KW-0812">Transmembrane</keyword>
<protein>
    <recommendedName>
        <fullName evidence="2">histidine kinase</fullName>
        <ecNumber evidence="2">2.7.13.3</ecNumber>
    </recommendedName>
</protein>
<proteinExistence type="predicted"/>
<evidence type="ECO:0000259" key="10">
    <source>
        <dbReference type="PROSITE" id="PS50110"/>
    </source>
</evidence>
<dbReference type="EMBL" id="CP098827">
    <property type="protein sequence ID" value="XBO70009.1"/>
    <property type="molecule type" value="Genomic_DNA"/>
</dbReference>
<evidence type="ECO:0000313" key="12">
    <source>
        <dbReference type="EMBL" id="XBO70009.1"/>
    </source>
</evidence>
<sequence>MKEARGLKLSAAAALLLFAACLVIGVTAFQRHDRLRHEGLENVTWAIYQLDRQSREVEVALEQVDSQLTHGVSGTRGELSSWTRLMERFDILYGRIKLLQQGQYREYLASQPELLEALWHLDARLEDIDVLLQPLYQEALAPLPAQRRQLSQLISAMRDDAERLLLDHNKALASVREQTRQGMLRVYVLLFALMILIMLAGTYLVMALWREARSRARHGERLQQQSQELQRAVQQAEAASQAKSEFMAIMSHEVRTPLNGVVGMLDVLEDERCQEKREQHFATLRESTASLRAVINDVLDYSKIEAGRLDLDHSPFPLTRMVARLAEGYRSRQTRDVSFIVQLGDDLPAVVIGDATRLRQVLMNLMDNAFKFTQAGSITLAVQSRKPASIIFEVRDTGVGIDKQAQAALFEPFTQVDTSLSRRHEGTGLGLAICYRLIEAMGGNLELNSMPGLGSVFRFCLPLSAAEGVSERLLDDPSEALASRHLLVVEDNPVNRDLVAALLKRLGQTFDLVEDGEQGLAAMKCKDYDLVLMDMQMPCMDGVETTRRFRAEEGEGHLPIVAMTANVMPEHRQACRDAGMDDILSKPFTRLELADVLRAYPPRRRQAALHVVPFDYAPEQVADVDGARPVQDHSCVGRGGLDADTVIEIKQSLEHETLKSLLAAFFSRLDGRVEALREAVDGSDRERIKREAHSLKGAAASLGCRQLAAEAARLEQLAPKAKMSHCREQIARIERGGSDAVCQWRGRGVDLS</sequence>
<dbReference type="Pfam" id="PF01627">
    <property type="entry name" value="Hpt"/>
    <property type="match status" value="1"/>
</dbReference>
<evidence type="ECO:0000256" key="4">
    <source>
        <dbReference type="ARBA" id="ARBA00023012"/>
    </source>
</evidence>
<dbReference type="SUPFAM" id="SSF52172">
    <property type="entry name" value="CheY-like"/>
    <property type="match status" value="1"/>
</dbReference>
<dbReference type="Pfam" id="PF02518">
    <property type="entry name" value="HATPase_c"/>
    <property type="match status" value="1"/>
</dbReference>
<dbReference type="SUPFAM" id="SSF55874">
    <property type="entry name" value="ATPase domain of HSP90 chaperone/DNA topoisomerase II/histidine kinase"/>
    <property type="match status" value="1"/>
</dbReference>
<dbReference type="InterPro" id="IPR036097">
    <property type="entry name" value="HisK_dim/P_sf"/>
</dbReference>
<dbReference type="AlphaFoldDB" id="A0AAU7KEL4"/>
<dbReference type="PANTHER" id="PTHR45339">
    <property type="entry name" value="HYBRID SIGNAL TRANSDUCTION HISTIDINE KINASE J"/>
    <property type="match status" value="1"/>
</dbReference>
<dbReference type="CDD" id="cd17546">
    <property type="entry name" value="REC_hyHK_CKI1_RcsC-like"/>
    <property type="match status" value="1"/>
</dbReference>
<keyword evidence="4" id="KW-0902">Two-component regulatory system</keyword>
<feature type="coiled-coil region" evidence="7">
    <location>
        <begin position="215"/>
        <end position="242"/>
    </location>
</feature>
<evidence type="ECO:0000256" key="8">
    <source>
        <dbReference type="SAM" id="Phobius"/>
    </source>
</evidence>
<keyword evidence="12" id="KW-0547">Nucleotide-binding</keyword>
<reference evidence="12" key="1">
    <citation type="submission" date="2022-06" db="EMBL/GenBank/DDBJ databases">
        <title>A novel DMS-producing enzyme.</title>
        <authorList>
            <person name="Zhang Y."/>
        </authorList>
    </citation>
    <scope>NUCLEOTIDE SEQUENCE</scope>
    <source>
        <strain evidence="12">RT37</strain>
    </source>
</reference>
<dbReference type="Gene3D" id="3.30.565.10">
    <property type="entry name" value="Histidine kinase-like ATPase, C-terminal domain"/>
    <property type="match status" value="1"/>
</dbReference>
<feature type="modified residue" description="Phosphohistidine" evidence="5">
    <location>
        <position position="693"/>
    </location>
</feature>
<dbReference type="FunFam" id="3.30.565.10:FF:000010">
    <property type="entry name" value="Sensor histidine kinase RcsC"/>
    <property type="match status" value="1"/>
</dbReference>